<evidence type="ECO:0000256" key="1">
    <source>
        <dbReference type="SAM" id="MobiDB-lite"/>
    </source>
</evidence>
<proteinExistence type="predicted"/>
<dbReference type="RefSeq" id="WP_207617619.1">
    <property type="nucleotide sequence ID" value="NZ_JAFNLL010000054.1"/>
</dbReference>
<accession>A0A939KL97</accession>
<comment type="caution">
    <text evidence="2">The sequence shown here is derived from an EMBL/GenBank/DDBJ whole genome shotgun (WGS) entry which is preliminary data.</text>
</comment>
<gene>
    <name evidence="2" type="ORF">J1902_17390</name>
</gene>
<organism evidence="2 3">
    <name type="scientific">Arthrobacter cavernae</name>
    <dbReference type="NCBI Taxonomy" id="2817681"/>
    <lineage>
        <taxon>Bacteria</taxon>
        <taxon>Bacillati</taxon>
        <taxon>Actinomycetota</taxon>
        <taxon>Actinomycetes</taxon>
        <taxon>Micrococcales</taxon>
        <taxon>Micrococcaceae</taxon>
        <taxon>Arthrobacter</taxon>
    </lineage>
</organism>
<dbReference type="AlphaFoldDB" id="A0A939KL97"/>
<keyword evidence="3" id="KW-1185">Reference proteome</keyword>
<protein>
    <submittedName>
        <fullName evidence="2">Uncharacterized protein</fullName>
    </submittedName>
</protein>
<dbReference type="EMBL" id="JAFNLL010000054">
    <property type="protein sequence ID" value="MBO1269714.1"/>
    <property type="molecule type" value="Genomic_DNA"/>
</dbReference>
<sequence>MDWKYPMHCHSEPSQTATGEVLLRPPAPGKYRLTIDLEHWITRRVLARKEIPIIAA</sequence>
<reference evidence="2" key="1">
    <citation type="submission" date="2021-03" db="EMBL/GenBank/DDBJ databases">
        <title>A new species, PO-11, isolated from a karst cave deposit.</title>
        <authorList>
            <person name="Zhaoxiaoyong W."/>
        </authorList>
    </citation>
    <scope>NUCLEOTIDE SEQUENCE</scope>
    <source>
        <strain evidence="2">PO-11</strain>
    </source>
</reference>
<evidence type="ECO:0000313" key="3">
    <source>
        <dbReference type="Proteomes" id="UP000664164"/>
    </source>
</evidence>
<name>A0A939KL97_9MICC</name>
<dbReference type="Proteomes" id="UP000664164">
    <property type="component" value="Unassembled WGS sequence"/>
</dbReference>
<feature type="region of interest" description="Disordered" evidence="1">
    <location>
        <begin position="1"/>
        <end position="21"/>
    </location>
</feature>
<evidence type="ECO:0000313" key="2">
    <source>
        <dbReference type="EMBL" id="MBO1269714.1"/>
    </source>
</evidence>
<feature type="compositionally biased region" description="Basic and acidic residues" evidence="1">
    <location>
        <begin position="1"/>
        <end position="11"/>
    </location>
</feature>